<keyword evidence="3" id="KW-1185">Reference proteome</keyword>
<evidence type="ECO:0000256" key="1">
    <source>
        <dbReference type="SAM" id="Phobius"/>
    </source>
</evidence>
<keyword evidence="1" id="KW-0812">Transmembrane</keyword>
<reference evidence="3" key="1">
    <citation type="submission" date="2014-03" db="EMBL/GenBank/DDBJ databases">
        <authorList>
            <person name="Aksoy S."/>
            <person name="Warren W."/>
            <person name="Wilson R.K."/>
        </authorList>
    </citation>
    <scope>NUCLEOTIDE SEQUENCE [LARGE SCALE GENOMIC DNA]</scope>
    <source>
        <strain evidence="3">IAEA</strain>
    </source>
</reference>
<evidence type="ECO:0000313" key="2">
    <source>
        <dbReference type="EnsemblMetazoa" id="GBRI030240-PA"/>
    </source>
</evidence>
<name>A0A1A9WSA9_9MUSC</name>
<evidence type="ECO:0000313" key="3">
    <source>
        <dbReference type="Proteomes" id="UP000091820"/>
    </source>
</evidence>
<proteinExistence type="predicted"/>
<reference evidence="2" key="2">
    <citation type="submission" date="2020-05" db="UniProtKB">
        <authorList>
            <consortium name="EnsemblMetazoa"/>
        </authorList>
    </citation>
    <scope>IDENTIFICATION</scope>
    <source>
        <strain evidence="2">IAEA</strain>
    </source>
</reference>
<protein>
    <submittedName>
        <fullName evidence="2">Uncharacterized protein</fullName>
    </submittedName>
</protein>
<accession>A0A1A9WSA9</accession>
<feature type="transmembrane region" description="Helical" evidence="1">
    <location>
        <begin position="60"/>
        <end position="85"/>
    </location>
</feature>
<dbReference type="VEuPathDB" id="VectorBase:GBRI030240"/>
<organism evidence="2 3">
    <name type="scientific">Glossina brevipalpis</name>
    <dbReference type="NCBI Taxonomy" id="37001"/>
    <lineage>
        <taxon>Eukaryota</taxon>
        <taxon>Metazoa</taxon>
        <taxon>Ecdysozoa</taxon>
        <taxon>Arthropoda</taxon>
        <taxon>Hexapoda</taxon>
        <taxon>Insecta</taxon>
        <taxon>Pterygota</taxon>
        <taxon>Neoptera</taxon>
        <taxon>Endopterygota</taxon>
        <taxon>Diptera</taxon>
        <taxon>Brachycera</taxon>
        <taxon>Muscomorpha</taxon>
        <taxon>Hippoboscoidea</taxon>
        <taxon>Glossinidae</taxon>
        <taxon>Glossina</taxon>
    </lineage>
</organism>
<keyword evidence="1" id="KW-0472">Membrane</keyword>
<keyword evidence="1" id="KW-1133">Transmembrane helix</keyword>
<dbReference type="EnsemblMetazoa" id="GBRI030240-RA">
    <property type="protein sequence ID" value="GBRI030240-PA"/>
    <property type="gene ID" value="GBRI030240"/>
</dbReference>
<sequence length="121" mass="13797">MSDEQKHAIRLQLLAGWLAGWLALFQFTGGVSFTLLHHVLMFSSHLLLLPHPESAFTDKYFFFLHFLTLYFLYLTNLNSTILYTVCDSDTIHTRPCDCVTGGSPDKTLTQDTTNASLILYY</sequence>
<dbReference type="Proteomes" id="UP000091820">
    <property type="component" value="Unassembled WGS sequence"/>
</dbReference>
<feature type="transmembrane region" description="Helical" evidence="1">
    <location>
        <begin position="12"/>
        <end position="40"/>
    </location>
</feature>
<dbReference type="AlphaFoldDB" id="A0A1A9WSA9"/>